<organism evidence="1 2">
    <name type="scientific">Streptacidiphilus jiangxiensis</name>
    <dbReference type="NCBI Taxonomy" id="235985"/>
    <lineage>
        <taxon>Bacteria</taxon>
        <taxon>Bacillati</taxon>
        <taxon>Actinomycetota</taxon>
        <taxon>Actinomycetes</taxon>
        <taxon>Kitasatosporales</taxon>
        <taxon>Streptomycetaceae</taxon>
        <taxon>Streptacidiphilus</taxon>
    </lineage>
</organism>
<dbReference type="STRING" id="235985.SAMN05414137_1027"/>
<evidence type="ECO:0000313" key="1">
    <source>
        <dbReference type="EMBL" id="SEK43205.1"/>
    </source>
</evidence>
<dbReference type="EMBL" id="FOAZ01000002">
    <property type="protein sequence ID" value="SEK43205.1"/>
    <property type="molecule type" value="Genomic_DNA"/>
</dbReference>
<reference evidence="2" key="1">
    <citation type="submission" date="2016-10" db="EMBL/GenBank/DDBJ databases">
        <authorList>
            <person name="Varghese N."/>
        </authorList>
    </citation>
    <scope>NUCLEOTIDE SEQUENCE [LARGE SCALE GENOMIC DNA]</scope>
    <source>
        <strain evidence="2">DSM 45096 / BCRC 16803 / CGMCC 4.1857 / CIP 109030 / JCM 12277 / KCTC 19219 / NBRC 100920 / 33214</strain>
    </source>
</reference>
<sequence length="125" mass="13152">MPLVPVLAPNRRFALAAVCRDPMPPGSGGALVRAVAGRLNAVWLPLDHEPLPPGLIALTWTIHGGEVRVSARMGFPTGDELLGTWPCLGLDWTDIVAPTVREAQGLAEALAATRAMLEAVLDSCP</sequence>
<dbReference type="RefSeq" id="WP_052438725.1">
    <property type="nucleotide sequence ID" value="NZ_BBPN01000014.1"/>
</dbReference>
<gene>
    <name evidence="1" type="ORF">SAMN05414137_1027</name>
</gene>
<dbReference type="AlphaFoldDB" id="A0A1H7H510"/>
<proteinExistence type="predicted"/>
<name>A0A1H7H510_STRJI</name>
<keyword evidence="2" id="KW-1185">Reference proteome</keyword>
<dbReference type="Proteomes" id="UP000183015">
    <property type="component" value="Unassembled WGS sequence"/>
</dbReference>
<accession>A0A1H7H510</accession>
<evidence type="ECO:0000313" key="2">
    <source>
        <dbReference type="Proteomes" id="UP000183015"/>
    </source>
</evidence>
<protein>
    <submittedName>
        <fullName evidence="1">Uncharacterized protein</fullName>
    </submittedName>
</protein>